<reference evidence="1" key="1">
    <citation type="submission" date="2020-01" db="EMBL/GenBank/DDBJ databases">
        <title>Genome Sequencing of Three Apophysomyces-Like Fungal Strains Confirms a Novel Fungal Genus in the Mucoromycota with divergent Burkholderia-like Endosymbiotic Bacteria.</title>
        <authorList>
            <person name="Stajich J.E."/>
            <person name="Macias A.M."/>
            <person name="Carter-House D."/>
            <person name="Lovett B."/>
            <person name="Kasson L.R."/>
            <person name="Berry K."/>
            <person name="Grigoriev I."/>
            <person name="Chang Y."/>
            <person name="Spatafora J."/>
            <person name="Kasson M.T."/>
        </authorList>
    </citation>
    <scope>NUCLEOTIDE SEQUENCE</scope>
    <source>
        <strain evidence="1">NRRL A-21654</strain>
    </source>
</reference>
<dbReference type="AlphaFoldDB" id="A0A8H7BE08"/>
<protein>
    <submittedName>
        <fullName evidence="1">Uncharacterized protein</fullName>
    </submittedName>
</protein>
<dbReference type="Proteomes" id="UP000605846">
    <property type="component" value="Unassembled WGS sequence"/>
</dbReference>
<evidence type="ECO:0000313" key="1">
    <source>
        <dbReference type="EMBL" id="KAF7720500.1"/>
    </source>
</evidence>
<proteinExistence type="predicted"/>
<organism evidence="1 2">
    <name type="scientific">Apophysomyces ossiformis</name>
    <dbReference type="NCBI Taxonomy" id="679940"/>
    <lineage>
        <taxon>Eukaryota</taxon>
        <taxon>Fungi</taxon>
        <taxon>Fungi incertae sedis</taxon>
        <taxon>Mucoromycota</taxon>
        <taxon>Mucoromycotina</taxon>
        <taxon>Mucoromycetes</taxon>
        <taxon>Mucorales</taxon>
        <taxon>Mucorineae</taxon>
        <taxon>Mucoraceae</taxon>
        <taxon>Apophysomyces</taxon>
    </lineage>
</organism>
<dbReference type="EMBL" id="JABAYA010000641">
    <property type="protein sequence ID" value="KAF7720500.1"/>
    <property type="molecule type" value="Genomic_DNA"/>
</dbReference>
<evidence type="ECO:0000313" key="2">
    <source>
        <dbReference type="Proteomes" id="UP000605846"/>
    </source>
</evidence>
<name>A0A8H7BE08_9FUNG</name>
<sequence length="103" mass="11470">MGLQGEISTIHLDECGMYVALFGTRIFFPPSHASIKIFLPTLKALLNLRADLESTVMLVLEQLDLAKEKRESFGPTFSRSSSTLPACRLKSLKKDTWFSPPPS</sequence>
<gene>
    <name evidence="1" type="ORF">EC973_008014</name>
</gene>
<accession>A0A8H7BE08</accession>
<keyword evidence="2" id="KW-1185">Reference proteome</keyword>
<dbReference type="OrthoDB" id="2242533at2759"/>
<comment type="caution">
    <text evidence="1">The sequence shown here is derived from an EMBL/GenBank/DDBJ whole genome shotgun (WGS) entry which is preliminary data.</text>
</comment>